<evidence type="ECO:0000313" key="3">
    <source>
        <dbReference type="Proteomes" id="UP000078540"/>
    </source>
</evidence>
<dbReference type="AlphaFoldDB" id="A0A195BRI7"/>
<name>A0A195BRI7_9HYME</name>
<organism evidence="2 3">
    <name type="scientific">Atta colombica</name>
    <dbReference type="NCBI Taxonomy" id="520822"/>
    <lineage>
        <taxon>Eukaryota</taxon>
        <taxon>Metazoa</taxon>
        <taxon>Ecdysozoa</taxon>
        <taxon>Arthropoda</taxon>
        <taxon>Hexapoda</taxon>
        <taxon>Insecta</taxon>
        <taxon>Pterygota</taxon>
        <taxon>Neoptera</taxon>
        <taxon>Endopterygota</taxon>
        <taxon>Hymenoptera</taxon>
        <taxon>Apocrita</taxon>
        <taxon>Aculeata</taxon>
        <taxon>Formicoidea</taxon>
        <taxon>Formicidae</taxon>
        <taxon>Myrmicinae</taxon>
        <taxon>Atta</taxon>
    </lineage>
</organism>
<sequence>MSRYECIRLLKYHPSESLDNKQLVIFIRYLTPCVAVSVTKLTLSTQSNPIPLEDASRDRRRVKGESEDKARVQDADEAQQREWRENTEQQREESQQARGRKGGRIDK</sequence>
<feature type="region of interest" description="Disordered" evidence="1">
    <location>
        <begin position="46"/>
        <end position="107"/>
    </location>
</feature>
<dbReference type="Proteomes" id="UP000078540">
    <property type="component" value="Unassembled WGS sequence"/>
</dbReference>
<dbReference type="EMBL" id="KQ976417">
    <property type="protein sequence ID" value="KYM89625.1"/>
    <property type="molecule type" value="Genomic_DNA"/>
</dbReference>
<accession>A0A195BRI7</accession>
<feature type="compositionally biased region" description="Basic residues" evidence="1">
    <location>
        <begin position="98"/>
        <end position="107"/>
    </location>
</feature>
<feature type="compositionally biased region" description="Basic and acidic residues" evidence="1">
    <location>
        <begin position="63"/>
        <end position="95"/>
    </location>
</feature>
<keyword evidence="3" id="KW-1185">Reference proteome</keyword>
<reference evidence="2 3" key="1">
    <citation type="submission" date="2015-09" db="EMBL/GenBank/DDBJ databases">
        <title>Atta colombica WGS genome.</title>
        <authorList>
            <person name="Nygaard S."/>
            <person name="Hu H."/>
            <person name="Boomsma J."/>
            <person name="Zhang G."/>
        </authorList>
    </citation>
    <scope>NUCLEOTIDE SEQUENCE [LARGE SCALE GENOMIC DNA]</scope>
    <source>
        <strain evidence="2">Treedump-2</strain>
        <tissue evidence="2">Whole body</tissue>
    </source>
</reference>
<evidence type="ECO:0000313" key="2">
    <source>
        <dbReference type="EMBL" id="KYM89625.1"/>
    </source>
</evidence>
<protein>
    <submittedName>
        <fullName evidence="2">Uncharacterized protein</fullName>
    </submittedName>
</protein>
<gene>
    <name evidence="2" type="ORF">ALC53_01937</name>
</gene>
<evidence type="ECO:0000256" key="1">
    <source>
        <dbReference type="SAM" id="MobiDB-lite"/>
    </source>
</evidence>
<proteinExistence type="predicted"/>